<dbReference type="Pfam" id="PF01636">
    <property type="entry name" value="APH"/>
    <property type="match status" value="1"/>
</dbReference>
<evidence type="ECO:0000259" key="2">
    <source>
        <dbReference type="Pfam" id="PF01636"/>
    </source>
</evidence>
<dbReference type="InterPro" id="IPR002575">
    <property type="entry name" value="Aminoglycoside_PTrfase"/>
</dbReference>
<dbReference type="InterPro" id="IPR011009">
    <property type="entry name" value="Kinase-like_dom_sf"/>
</dbReference>
<dbReference type="Proteomes" id="UP000195913">
    <property type="component" value="Unassembled WGS sequence"/>
</dbReference>
<evidence type="ECO:0000256" key="1">
    <source>
        <dbReference type="SAM" id="MobiDB-lite"/>
    </source>
</evidence>
<proteinExistence type="predicted"/>
<name>A0A1R4ET04_9MICC</name>
<dbReference type="SUPFAM" id="SSF56112">
    <property type="entry name" value="Protein kinase-like (PK-like)"/>
    <property type="match status" value="1"/>
</dbReference>
<feature type="domain" description="Aminoglycoside phosphotransferase" evidence="2">
    <location>
        <begin position="42"/>
        <end position="241"/>
    </location>
</feature>
<accession>A0A1R4ET04</accession>
<dbReference type="EMBL" id="FUHW01000004">
    <property type="protein sequence ID" value="SJM46752.1"/>
    <property type="molecule type" value="Genomic_DNA"/>
</dbReference>
<evidence type="ECO:0000313" key="4">
    <source>
        <dbReference type="Proteomes" id="UP000195913"/>
    </source>
</evidence>
<protein>
    <recommendedName>
        <fullName evidence="2">Aminoglycoside phosphotransferase domain-containing protein</fullName>
    </recommendedName>
</protein>
<evidence type="ECO:0000313" key="3">
    <source>
        <dbReference type="EMBL" id="SJM46752.1"/>
    </source>
</evidence>
<feature type="region of interest" description="Disordered" evidence="1">
    <location>
        <begin position="283"/>
        <end position="303"/>
    </location>
</feature>
<organism evidence="3 4">
    <name type="scientific">Arthrobacter rhombi</name>
    <dbReference type="NCBI Taxonomy" id="71253"/>
    <lineage>
        <taxon>Bacteria</taxon>
        <taxon>Bacillati</taxon>
        <taxon>Actinomycetota</taxon>
        <taxon>Actinomycetes</taxon>
        <taxon>Micrococcales</taxon>
        <taxon>Micrococcaceae</taxon>
        <taxon>Arthrobacter</taxon>
    </lineage>
</organism>
<dbReference type="AlphaFoldDB" id="A0A1R4ET04"/>
<sequence length="303" mass="34335">MTKSWGHPGLSARQQARLEQLYPGADGIADHSWPYGITVLEFTHAGRRLLLKASPDRHHLDRESQAHRHWLQPLASDVPLMLGYEAEAGLLVKTFIDGELARGTADEYNPLVFEQAGKLLGRLHRGRAPRVDGHYEHSILSKTRAWLARAPGLAPPDQLHHVQAWLNAFVPSPVEVVPTHGDYHPRNWVIRPDGRVAVIDFGRAELRPWYTDLVRMEHHDFVRTPELQEAFLRGYHPQEAAGRDETVDAGRRLDELMQALGTIVWAHQMGDRSFEEQGRGMLGRAVDRGEDRPPGHISRGRRQ</sequence>
<dbReference type="RefSeq" id="WP_086993929.1">
    <property type="nucleotide sequence ID" value="NZ_FUHW01000004.1"/>
</dbReference>
<gene>
    <name evidence="3" type="ORF">FM101_00590</name>
</gene>
<keyword evidence="4" id="KW-1185">Reference proteome</keyword>
<dbReference type="Gene3D" id="3.90.1200.10">
    <property type="match status" value="1"/>
</dbReference>
<feature type="compositionally biased region" description="Basic and acidic residues" evidence="1">
    <location>
        <begin position="285"/>
        <end position="294"/>
    </location>
</feature>
<reference evidence="3 4" key="1">
    <citation type="submission" date="2017-02" db="EMBL/GenBank/DDBJ databases">
        <authorList>
            <person name="Peterson S.W."/>
        </authorList>
    </citation>
    <scope>NUCLEOTIDE SEQUENCE [LARGE SCALE GENOMIC DNA]</scope>
    <source>
        <strain evidence="3 4">B Ar 00.02</strain>
    </source>
</reference>